<dbReference type="PROSITE" id="PS50110">
    <property type="entry name" value="RESPONSE_REGULATORY"/>
    <property type="match status" value="2"/>
</dbReference>
<sequence length="245" mass="27181">MPSTKNSVRILVVDDDEDIRNNICDILENLGYAVDMAADGAAAMDLVRRQRYDIALLDYMMPGMSGVELYRQIRQVLPDLIAIMITAYAGGDGAAQACDAGTWRVLPKPVDLQALLPLIDEVSRWPIILVVDDDEAFCENVWQTLRNHEYRVNLAHTEAEGVEKAGHSPYQTAIVDLGLKGGDGRHVIDIVKRVRPDARLLVATGNRDHGEQLAKEVEGLCYKPVDMDELLRFLDRSPPGQETSS</sequence>
<feature type="modified residue" description="4-aspartylphosphate" evidence="2">
    <location>
        <position position="58"/>
    </location>
</feature>
<dbReference type="Proteomes" id="UP001202961">
    <property type="component" value="Unassembled WGS sequence"/>
</dbReference>
<dbReference type="EMBL" id="JAMQBK010000083">
    <property type="protein sequence ID" value="MCM2374330.1"/>
    <property type="molecule type" value="Genomic_DNA"/>
</dbReference>
<dbReference type="SMART" id="SM00448">
    <property type="entry name" value="REC"/>
    <property type="match status" value="2"/>
</dbReference>
<evidence type="ECO:0000256" key="1">
    <source>
        <dbReference type="ARBA" id="ARBA00022553"/>
    </source>
</evidence>
<feature type="modified residue" description="4-aspartylphosphate" evidence="2">
    <location>
        <position position="176"/>
    </location>
</feature>
<comment type="caution">
    <text evidence="4">The sequence shown here is derived from an EMBL/GenBank/DDBJ whole genome shotgun (WGS) entry which is preliminary data.</text>
</comment>
<dbReference type="PANTHER" id="PTHR44591:SF3">
    <property type="entry name" value="RESPONSE REGULATORY DOMAIN-CONTAINING PROTEIN"/>
    <property type="match status" value="1"/>
</dbReference>
<dbReference type="Gene3D" id="3.40.50.2300">
    <property type="match status" value="2"/>
</dbReference>
<gene>
    <name evidence="4" type="ORF">NB063_27240</name>
</gene>
<reference evidence="4 5" key="1">
    <citation type="journal article" date="2022" name="Syst. Appl. Microbiol.">
        <title>Rhodopirellula aestuarii sp. nov., a novel member of the genus Rhodopirellula isolated from brackish sediments collected in the Tagus River estuary, Portugal.</title>
        <authorList>
            <person name="Vitorino I.R."/>
            <person name="Klimek D."/>
            <person name="Calusinska M."/>
            <person name="Lobo-da-Cunha A."/>
            <person name="Vasconcelos V."/>
            <person name="Lage O.M."/>
        </authorList>
    </citation>
    <scope>NUCLEOTIDE SEQUENCE [LARGE SCALE GENOMIC DNA]</scope>
    <source>
        <strain evidence="4 5">ICT_H3.1</strain>
    </source>
</reference>
<feature type="domain" description="Response regulatory" evidence="3">
    <location>
        <begin position="127"/>
        <end position="238"/>
    </location>
</feature>
<dbReference type="CDD" id="cd00156">
    <property type="entry name" value="REC"/>
    <property type="match status" value="1"/>
</dbReference>
<evidence type="ECO:0000313" key="4">
    <source>
        <dbReference type="EMBL" id="MCM2374330.1"/>
    </source>
</evidence>
<dbReference type="InterPro" id="IPR050595">
    <property type="entry name" value="Bact_response_regulator"/>
</dbReference>
<evidence type="ECO:0000259" key="3">
    <source>
        <dbReference type="PROSITE" id="PS50110"/>
    </source>
</evidence>
<keyword evidence="1 2" id="KW-0597">Phosphoprotein</keyword>
<accession>A0ABT0UC25</accession>
<feature type="domain" description="Response regulatory" evidence="3">
    <location>
        <begin position="9"/>
        <end position="123"/>
    </location>
</feature>
<dbReference type="PANTHER" id="PTHR44591">
    <property type="entry name" value="STRESS RESPONSE REGULATOR PROTEIN 1"/>
    <property type="match status" value="1"/>
</dbReference>
<proteinExistence type="predicted"/>
<dbReference type="SUPFAM" id="SSF52172">
    <property type="entry name" value="CheY-like"/>
    <property type="match status" value="2"/>
</dbReference>
<evidence type="ECO:0000256" key="2">
    <source>
        <dbReference type="PROSITE-ProRule" id="PRU00169"/>
    </source>
</evidence>
<dbReference type="RefSeq" id="WP_250932217.1">
    <property type="nucleotide sequence ID" value="NZ_JAMQBK010000083.1"/>
</dbReference>
<name>A0ABT0UC25_9BACT</name>
<organism evidence="4 5">
    <name type="scientific">Aporhodopirellula aestuarii</name>
    <dbReference type="NCBI Taxonomy" id="2950107"/>
    <lineage>
        <taxon>Bacteria</taxon>
        <taxon>Pseudomonadati</taxon>
        <taxon>Planctomycetota</taxon>
        <taxon>Planctomycetia</taxon>
        <taxon>Pirellulales</taxon>
        <taxon>Pirellulaceae</taxon>
        <taxon>Aporhodopirellula</taxon>
    </lineage>
</organism>
<protein>
    <submittedName>
        <fullName evidence="4">Response regulator</fullName>
    </submittedName>
</protein>
<dbReference type="InterPro" id="IPR001789">
    <property type="entry name" value="Sig_transdc_resp-reg_receiver"/>
</dbReference>
<keyword evidence="5" id="KW-1185">Reference proteome</keyword>
<dbReference type="Pfam" id="PF00072">
    <property type="entry name" value="Response_reg"/>
    <property type="match status" value="2"/>
</dbReference>
<evidence type="ECO:0000313" key="5">
    <source>
        <dbReference type="Proteomes" id="UP001202961"/>
    </source>
</evidence>
<dbReference type="InterPro" id="IPR011006">
    <property type="entry name" value="CheY-like_superfamily"/>
</dbReference>